<comment type="caution">
    <text evidence="19">The sequence shown here is derived from an EMBL/GenBank/DDBJ whole genome shotgun (WGS) entry which is preliminary data.</text>
</comment>
<dbReference type="GO" id="GO:0030245">
    <property type="term" value="P:cellulose catabolic process"/>
    <property type="evidence" value="ECO:0007669"/>
    <property type="project" value="UniProtKB-KW"/>
</dbReference>
<keyword evidence="8" id="KW-0186">Copper</keyword>
<dbReference type="EC" id="1.14.99.56" evidence="15"/>
<keyword evidence="12" id="KW-0624">Polysaccharide degradation</keyword>
<feature type="signal peptide" evidence="17">
    <location>
        <begin position="1"/>
        <end position="25"/>
    </location>
</feature>
<evidence type="ECO:0000256" key="17">
    <source>
        <dbReference type="SAM" id="SignalP"/>
    </source>
</evidence>
<protein>
    <recommendedName>
        <fullName evidence="15">lytic cellulose monooxygenase (C4-dehydrogenating)</fullName>
        <ecNumber evidence="15">1.14.99.56</ecNumber>
    </recommendedName>
</protein>
<evidence type="ECO:0000256" key="2">
    <source>
        <dbReference type="ARBA" id="ARBA00004613"/>
    </source>
</evidence>
<evidence type="ECO:0000256" key="3">
    <source>
        <dbReference type="ARBA" id="ARBA00022525"/>
    </source>
</evidence>
<dbReference type="PANTHER" id="PTHR33353">
    <property type="entry name" value="PUTATIVE (AFU_ORTHOLOGUE AFUA_1G12560)-RELATED"/>
    <property type="match status" value="1"/>
</dbReference>
<keyword evidence="11" id="KW-0119">Carbohydrate metabolism</keyword>
<comment type="catalytic activity">
    <reaction evidence="14">
        <text>[(1-&gt;4)-beta-D-glucosyl]n+m + reduced acceptor + O2 = 4-dehydro-beta-D-glucosyl-[(1-&gt;4)-beta-D-glucosyl]n-1 + [(1-&gt;4)-beta-D-glucosyl]m + acceptor + H2O.</text>
        <dbReference type="EC" id="1.14.99.56"/>
    </reaction>
</comment>
<evidence type="ECO:0000256" key="10">
    <source>
        <dbReference type="ARBA" id="ARBA00023157"/>
    </source>
</evidence>
<keyword evidence="20" id="KW-1185">Reference proteome</keyword>
<evidence type="ECO:0000256" key="1">
    <source>
        <dbReference type="ARBA" id="ARBA00001973"/>
    </source>
</evidence>
<dbReference type="InterPro" id="IPR049892">
    <property type="entry name" value="AA9"/>
</dbReference>
<organism evidence="19 20">
    <name type="scientific">Cryptococcus floricola</name>
    <dbReference type="NCBI Taxonomy" id="2591691"/>
    <lineage>
        <taxon>Eukaryota</taxon>
        <taxon>Fungi</taxon>
        <taxon>Dikarya</taxon>
        <taxon>Basidiomycota</taxon>
        <taxon>Agaricomycotina</taxon>
        <taxon>Tremellomycetes</taxon>
        <taxon>Tremellales</taxon>
        <taxon>Cryptococcaceae</taxon>
        <taxon>Cryptococcus</taxon>
    </lineage>
</organism>
<evidence type="ECO:0000256" key="5">
    <source>
        <dbReference type="ARBA" id="ARBA00022729"/>
    </source>
</evidence>
<dbReference type="InterPro" id="IPR005103">
    <property type="entry name" value="AA9_LPMO"/>
</dbReference>
<keyword evidence="4" id="KW-0479">Metal-binding</keyword>
<dbReference type="Proteomes" id="UP000322245">
    <property type="component" value="Unassembled WGS sequence"/>
</dbReference>
<dbReference type="EMBL" id="NIDF01000001">
    <property type="protein sequence ID" value="TYJ59091.1"/>
    <property type="molecule type" value="Genomic_DNA"/>
</dbReference>
<keyword evidence="6" id="KW-0136">Cellulose degradation</keyword>
<evidence type="ECO:0000256" key="12">
    <source>
        <dbReference type="ARBA" id="ARBA00023326"/>
    </source>
</evidence>
<evidence type="ECO:0000256" key="8">
    <source>
        <dbReference type="ARBA" id="ARBA00023008"/>
    </source>
</evidence>
<feature type="domain" description="Auxiliary Activity family 9 catalytic" evidence="18">
    <location>
        <begin position="26"/>
        <end position="227"/>
    </location>
</feature>
<evidence type="ECO:0000256" key="13">
    <source>
        <dbReference type="ARBA" id="ARBA00044502"/>
    </source>
</evidence>
<accession>A0A5D3B8Z5</accession>
<reference evidence="19 20" key="1">
    <citation type="submission" date="2017-05" db="EMBL/GenBank/DDBJ databases">
        <title>The Genome Sequence of Tsuchiyaea wingfieldii DSM 27421.</title>
        <authorList>
            <person name="Cuomo C."/>
            <person name="Passer A."/>
            <person name="Billmyre B."/>
            <person name="Heitman J."/>
        </authorList>
    </citation>
    <scope>NUCLEOTIDE SEQUENCE [LARGE SCALE GENOMIC DNA]</scope>
    <source>
        <strain evidence="19 20">DSM 27421</strain>
    </source>
</reference>
<gene>
    <name evidence="19" type="ORF">B9479_000080</name>
</gene>
<evidence type="ECO:0000313" key="20">
    <source>
        <dbReference type="Proteomes" id="UP000322245"/>
    </source>
</evidence>
<evidence type="ECO:0000256" key="4">
    <source>
        <dbReference type="ARBA" id="ARBA00022723"/>
    </source>
</evidence>
<keyword evidence="9" id="KW-0503">Monooxygenase</keyword>
<evidence type="ECO:0000256" key="11">
    <source>
        <dbReference type="ARBA" id="ARBA00023277"/>
    </source>
</evidence>
<keyword evidence="5 17" id="KW-0732">Signal</keyword>
<sequence>MPSFLVNKVALATLAGLAALPSALAHGHVTSWQIGDTTYAGFNPSNSAELGSTPERATTNSDQGFADYTSDVVATGGTATSSDLVANATAGDTVIVTWNTWPDSHKGSVTQWMAHCPDDLCAGTAGADMDWFKISQSSYDESSDSWPTDYIAENLIWTFTLPTNLAAGQYLLRHELLAMHTTGAPQFYPVAIEMQLESSGSTTPSPTGTFPDMYTSDDDMALTQNIYGGSALNAEFVVPGVAVYDGSDATVLNWDSTGLENDSTGSSSTTASSAVSATTSAAASATTSSAETLVETSAAESSIQSSAVETSAVETSAVETSAVETSAVETSAIETSAVETSAAATTTNAVSETSTSTSASASATASGASGTNLQTYTGAIDGISAPSVTADGDQYTCNGNSFNSKSDALTRSCDVQRNQCLDSANSKANDQVSAAMTACETQATECDASVSSARRRDMVIGRYAKRAF</sequence>
<dbReference type="Gene3D" id="2.70.50.70">
    <property type="match status" value="1"/>
</dbReference>
<comment type="subcellular location">
    <subcellularLocation>
        <location evidence="2">Secreted</location>
    </subcellularLocation>
</comment>
<dbReference type="CDD" id="cd21175">
    <property type="entry name" value="LPMO_AA9"/>
    <property type="match status" value="1"/>
</dbReference>
<feature type="compositionally biased region" description="Polar residues" evidence="16">
    <location>
        <begin position="303"/>
        <end position="328"/>
    </location>
</feature>
<comment type="similarity">
    <text evidence="13">Belongs to the polysaccharide monooxygenase AA9 family.</text>
</comment>
<name>A0A5D3B8Z5_9TREE</name>
<evidence type="ECO:0000256" key="16">
    <source>
        <dbReference type="SAM" id="MobiDB-lite"/>
    </source>
</evidence>
<evidence type="ECO:0000256" key="14">
    <source>
        <dbReference type="ARBA" id="ARBA00045077"/>
    </source>
</evidence>
<dbReference type="GO" id="GO:0046872">
    <property type="term" value="F:metal ion binding"/>
    <property type="evidence" value="ECO:0007669"/>
    <property type="project" value="UniProtKB-KW"/>
</dbReference>
<keyword evidence="10" id="KW-1015">Disulfide bond</keyword>
<evidence type="ECO:0000259" key="18">
    <source>
        <dbReference type="Pfam" id="PF03443"/>
    </source>
</evidence>
<keyword evidence="3" id="KW-0964">Secreted</keyword>
<dbReference type="GO" id="GO:0004497">
    <property type="term" value="F:monooxygenase activity"/>
    <property type="evidence" value="ECO:0007669"/>
    <property type="project" value="UniProtKB-KW"/>
</dbReference>
<dbReference type="PANTHER" id="PTHR33353:SF10">
    <property type="entry name" value="ENDO-BETA-1,4-GLUCANASE D"/>
    <property type="match status" value="1"/>
</dbReference>
<dbReference type="Pfam" id="PF03443">
    <property type="entry name" value="AA9"/>
    <property type="match status" value="1"/>
</dbReference>
<evidence type="ECO:0000256" key="9">
    <source>
        <dbReference type="ARBA" id="ARBA00023033"/>
    </source>
</evidence>
<dbReference type="GO" id="GO:0005576">
    <property type="term" value="C:extracellular region"/>
    <property type="evidence" value="ECO:0007669"/>
    <property type="project" value="UniProtKB-SubCell"/>
</dbReference>
<feature type="chain" id="PRO_5023115193" description="lytic cellulose monooxygenase (C4-dehydrogenating)" evidence="17">
    <location>
        <begin position="26"/>
        <end position="468"/>
    </location>
</feature>
<evidence type="ECO:0000256" key="6">
    <source>
        <dbReference type="ARBA" id="ARBA00023001"/>
    </source>
</evidence>
<evidence type="ECO:0000256" key="7">
    <source>
        <dbReference type="ARBA" id="ARBA00023002"/>
    </source>
</evidence>
<dbReference type="AlphaFoldDB" id="A0A5D3B8Z5"/>
<evidence type="ECO:0000313" key="19">
    <source>
        <dbReference type="EMBL" id="TYJ59091.1"/>
    </source>
</evidence>
<keyword evidence="7" id="KW-0560">Oxidoreductase</keyword>
<comment type="cofactor">
    <cofactor evidence="1">
        <name>Cu(2+)</name>
        <dbReference type="ChEBI" id="CHEBI:29036"/>
    </cofactor>
</comment>
<feature type="compositionally biased region" description="Low complexity" evidence="16">
    <location>
        <begin position="329"/>
        <end position="368"/>
    </location>
</feature>
<proteinExistence type="inferred from homology"/>
<evidence type="ECO:0000256" key="15">
    <source>
        <dbReference type="ARBA" id="ARBA00047174"/>
    </source>
</evidence>
<feature type="region of interest" description="Disordered" evidence="16">
    <location>
        <begin position="300"/>
        <end position="368"/>
    </location>
</feature>